<dbReference type="InterPro" id="IPR051925">
    <property type="entry name" value="RNA-binding_domain"/>
</dbReference>
<keyword evidence="6" id="KW-1185">Reference proteome</keyword>
<sequence>MLALTLDNRRALRALAHTIRPIVRIGAEGLSENVMRELDRGLKSHELVKIRVFSDSREIRNVLLEEICHRLEAAPVQHIGKILVIYRPKPDEVVKPTTAAFRRKREPRRTKRSFQT</sequence>
<evidence type="ECO:0000256" key="3">
    <source>
        <dbReference type="SAM" id="MobiDB-lite"/>
    </source>
</evidence>
<dbReference type="RefSeq" id="WP_081607224.1">
    <property type="nucleotide sequence ID" value="NZ_CP021106.3"/>
</dbReference>
<reference evidence="5 6" key="1">
    <citation type="journal article" date="2015" name="Int. J. Syst. Evol. Microbiol.">
        <title>Nitrosospira lacus sp. nov., a psychrotolerant, ammonia-oxidizing bacterium from sandy lake sediment.</title>
        <authorList>
            <person name="Urakawa H."/>
            <person name="Garcia J.C."/>
            <person name="Nielsen J.L."/>
            <person name="Le V.Q."/>
            <person name="Kozlowski J.A."/>
            <person name="Stein L.Y."/>
            <person name="Lim C.K."/>
            <person name="Pommerening-Roser A."/>
            <person name="Martens-Habbena W."/>
            <person name="Stahl D.A."/>
            <person name="Klotz M.G."/>
        </authorList>
    </citation>
    <scope>NUCLEOTIDE SEQUENCE [LARGE SCALE GENOMIC DNA]</scope>
    <source>
        <strain evidence="5 6">APG3</strain>
    </source>
</reference>
<dbReference type="InterPro" id="IPR001890">
    <property type="entry name" value="RNA-binding_CRM"/>
</dbReference>
<dbReference type="Pfam" id="PF01985">
    <property type="entry name" value="CRS1_YhbY"/>
    <property type="match status" value="1"/>
</dbReference>
<dbReference type="SMART" id="SM01103">
    <property type="entry name" value="CRS1_YhbY"/>
    <property type="match status" value="1"/>
</dbReference>
<dbReference type="Proteomes" id="UP000012179">
    <property type="component" value="Chromosome"/>
</dbReference>
<dbReference type="PANTHER" id="PTHR40065">
    <property type="entry name" value="RNA-BINDING PROTEIN YHBY"/>
    <property type="match status" value="1"/>
</dbReference>
<dbReference type="AlphaFoldDB" id="A0A1W6SMR4"/>
<dbReference type="Gene3D" id="3.30.110.60">
    <property type="entry name" value="YhbY-like"/>
    <property type="match status" value="1"/>
</dbReference>
<evidence type="ECO:0000256" key="1">
    <source>
        <dbReference type="ARBA" id="ARBA00022884"/>
    </source>
</evidence>
<dbReference type="InterPro" id="IPR017924">
    <property type="entry name" value="RNA-binding_YhbY"/>
</dbReference>
<dbReference type="InterPro" id="IPR035920">
    <property type="entry name" value="YhbY-like_sf"/>
</dbReference>
<dbReference type="SUPFAM" id="SSF75471">
    <property type="entry name" value="YhbY-like"/>
    <property type="match status" value="1"/>
</dbReference>
<protein>
    <submittedName>
        <fullName evidence="5">RNA-binding protein</fullName>
    </submittedName>
</protein>
<feature type="domain" description="CRM" evidence="4">
    <location>
        <begin position="2"/>
        <end position="98"/>
    </location>
</feature>
<evidence type="ECO:0000259" key="4">
    <source>
        <dbReference type="PROSITE" id="PS51295"/>
    </source>
</evidence>
<dbReference type="eggNOG" id="COG1534">
    <property type="taxonomic scope" value="Bacteria"/>
</dbReference>
<evidence type="ECO:0000256" key="2">
    <source>
        <dbReference type="PROSITE-ProRule" id="PRU00626"/>
    </source>
</evidence>
<dbReference type="EMBL" id="CP021106">
    <property type="protein sequence ID" value="ARO87075.1"/>
    <property type="molecule type" value="Genomic_DNA"/>
</dbReference>
<dbReference type="GO" id="GO:0003723">
    <property type="term" value="F:RNA binding"/>
    <property type="evidence" value="ECO:0007669"/>
    <property type="project" value="UniProtKB-UniRule"/>
</dbReference>
<evidence type="ECO:0000313" key="5">
    <source>
        <dbReference type="EMBL" id="ARO87075.1"/>
    </source>
</evidence>
<feature type="compositionally biased region" description="Basic residues" evidence="3">
    <location>
        <begin position="101"/>
        <end position="116"/>
    </location>
</feature>
<dbReference type="OrthoDB" id="9797519at2"/>
<evidence type="ECO:0000313" key="6">
    <source>
        <dbReference type="Proteomes" id="UP000012179"/>
    </source>
</evidence>
<dbReference type="PROSITE" id="PS51295">
    <property type="entry name" value="CRM"/>
    <property type="match status" value="1"/>
</dbReference>
<keyword evidence="1 2" id="KW-0694">RNA-binding</keyword>
<dbReference type="PANTHER" id="PTHR40065:SF3">
    <property type="entry name" value="RNA-BINDING PROTEIN YHBY"/>
    <property type="match status" value="1"/>
</dbReference>
<accession>A0A1W6SMR4</accession>
<organism evidence="5 6">
    <name type="scientific">Nitrosospira lacus</name>
    <dbReference type="NCBI Taxonomy" id="1288494"/>
    <lineage>
        <taxon>Bacteria</taxon>
        <taxon>Pseudomonadati</taxon>
        <taxon>Pseudomonadota</taxon>
        <taxon>Betaproteobacteria</taxon>
        <taxon>Nitrosomonadales</taxon>
        <taxon>Nitrosomonadaceae</taxon>
        <taxon>Nitrosospira</taxon>
    </lineage>
</organism>
<proteinExistence type="predicted"/>
<feature type="region of interest" description="Disordered" evidence="3">
    <location>
        <begin position="96"/>
        <end position="116"/>
    </location>
</feature>
<dbReference type="KEGG" id="nlc:EBAPG3_004410"/>
<name>A0A1W6SMR4_9PROT</name>
<gene>
    <name evidence="5" type="ORF">EBAPG3_004410</name>
</gene>
<dbReference type="NCBIfam" id="TIGR00253">
    <property type="entry name" value="RNA_bind_YhbY"/>
    <property type="match status" value="1"/>
</dbReference>